<proteinExistence type="predicted"/>
<protein>
    <recommendedName>
        <fullName evidence="1">C2H2-type domain-containing protein</fullName>
    </recommendedName>
</protein>
<dbReference type="Proteomes" id="UP001174694">
    <property type="component" value="Unassembled WGS sequence"/>
</dbReference>
<dbReference type="AlphaFoldDB" id="A0AA38RSV6"/>
<feature type="domain" description="C2H2-type" evidence="1">
    <location>
        <begin position="96"/>
        <end position="122"/>
    </location>
</feature>
<keyword evidence="3" id="KW-1185">Reference proteome</keyword>
<feature type="domain" description="C2H2-type" evidence="1">
    <location>
        <begin position="131"/>
        <end position="159"/>
    </location>
</feature>
<evidence type="ECO:0000259" key="1">
    <source>
        <dbReference type="SMART" id="SM00355"/>
    </source>
</evidence>
<evidence type="ECO:0000313" key="3">
    <source>
        <dbReference type="Proteomes" id="UP001174694"/>
    </source>
</evidence>
<dbReference type="EMBL" id="JANBVO010000025">
    <property type="protein sequence ID" value="KAJ9141770.1"/>
    <property type="molecule type" value="Genomic_DNA"/>
</dbReference>
<dbReference type="SMART" id="SM00355">
    <property type="entry name" value="ZnF_C2H2"/>
    <property type="match status" value="2"/>
</dbReference>
<dbReference type="InterPro" id="IPR013087">
    <property type="entry name" value="Znf_C2H2_type"/>
</dbReference>
<dbReference type="Gene3D" id="3.30.160.60">
    <property type="entry name" value="Classic Zinc Finger"/>
    <property type="match status" value="1"/>
</dbReference>
<accession>A0AA38RSV6</accession>
<comment type="caution">
    <text evidence="2">The sequence shown here is derived from an EMBL/GenBank/DDBJ whole genome shotgun (WGS) entry which is preliminary data.</text>
</comment>
<organism evidence="2 3">
    <name type="scientific">Pleurostoma richardsiae</name>
    <dbReference type="NCBI Taxonomy" id="41990"/>
    <lineage>
        <taxon>Eukaryota</taxon>
        <taxon>Fungi</taxon>
        <taxon>Dikarya</taxon>
        <taxon>Ascomycota</taxon>
        <taxon>Pezizomycotina</taxon>
        <taxon>Sordariomycetes</taxon>
        <taxon>Sordariomycetidae</taxon>
        <taxon>Calosphaeriales</taxon>
        <taxon>Pleurostomataceae</taxon>
        <taxon>Pleurostoma</taxon>
    </lineage>
</organism>
<reference evidence="2" key="1">
    <citation type="submission" date="2022-07" db="EMBL/GenBank/DDBJ databases">
        <title>Fungi with potential for degradation of polypropylene.</title>
        <authorList>
            <person name="Gostincar C."/>
        </authorList>
    </citation>
    <scope>NUCLEOTIDE SEQUENCE</scope>
    <source>
        <strain evidence="2">EXF-13308</strain>
    </source>
</reference>
<sequence>MARTNSLYSSGSDSSYFSGSTDLYSPLTPSVNGEPNYPLCPDTFSAYAETAAIDDSTSPSIPRSMSTTVPLNAASPSSSCSQSCAPYPDPGYKPAYTCMLGDCSQKAFARSADLDRHYQQVHKPKSKGTGLYCDYKPCSRSQSPFYRKDHFRDHLREYHNEDLFHRNGRENVDWVLTRNVSAYSWRCTKCLIRVSIREHGFVCPSCNVLCEVERKKAREVMRRELKKAPQ</sequence>
<name>A0AA38RSV6_9PEZI</name>
<gene>
    <name evidence="2" type="ORF">NKR23_g7699</name>
</gene>
<evidence type="ECO:0000313" key="2">
    <source>
        <dbReference type="EMBL" id="KAJ9141770.1"/>
    </source>
</evidence>